<dbReference type="Gene3D" id="1.10.10.10">
    <property type="entry name" value="Winged helix-like DNA-binding domain superfamily/Winged helix DNA-binding domain"/>
    <property type="match status" value="1"/>
</dbReference>
<reference evidence="2" key="1">
    <citation type="submission" date="2020-03" db="EMBL/GenBank/DDBJ databases">
        <authorList>
            <person name="Guo F."/>
        </authorList>
    </citation>
    <scope>NUCLEOTIDE SEQUENCE</scope>
    <source>
        <strain evidence="2">JCM 30134</strain>
    </source>
</reference>
<evidence type="ECO:0000313" key="3">
    <source>
        <dbReference type="Proteomes" id="UP000787472"/>
    </source>
</evidence>
<dbReference type="SUPFAM" id="SSF46894">
    <property type="entry name" value="C-terminal effector domain of the bipartite response regulators"/>
    <property type="match status" value="1"/>
</dbReference>
<dbReference type="SMART" id="SM00421">
    <property type="entry name" value="HTH_LUXR"/>
    <property type="match status" value="1"/>
</dbReference>
<dbReference type="InterPro" id="IPR016032">
    <property type="entry name" value="Sig_transdc_resp-reg_C-effctor"/>
</dbReference>
<dbReference type="EMBL" id="JAAONZ010000007">
    <property type="protein sequence ID" value="NHO66046.1"/>
    <property type="molecule type" value="Genomic_DNA"/>
</dbReference>
<protein>
    <submittedName>
        <fullName evidence="2">Helix-turn-helix transcriptional regulator</fullName>
    </submittedName>
</protein>
<dbReference type="GO" id="GO:0006355">
    <property type="term" value="P:regulation of DNA-templated transcription"/>
    <property type="evidence" value="ECO:0007669"/>
    <property type="project" value="InterPro"/>
</dbReference>
<evidence type="ECO:0000313" key="2">
    <source>
        <dbReference type="EMBL" id="NHO66046.1"/>
    </source>
</evidence>
<dbReference type="InterPro" id="IPR000792">
    <property type="entry name" value="Tscrpt_reg_LuxR_C"/>
</dbReference>
<dbReference type="Proteomes" id="UP000787472">
    <property type="component" value="Unassembled WGS sequence"/>
</dbReference>
<dbReference type="InterPro" id="IPR036388">
    <property type="entry name" value="WH-like_DNA-bd_sf"/>
</dbReference>
<dbReference type="GO" id="GO:0003677">
    <property type="term" value="F:DNA binding"/>
    <property type="evidence" value="ECO:0007669"/>
    <property type="project" value="InterPro"/>
</dbReference>
<dbReference type="AlphaFoldDB" id="A0A9E5JV66"/>
<name>A0A9E5JV66_9GAMM</name>
<evidence type="ECO:0000259" key="1">
    <source>
        <dbReference type="SMART" id="SM00421"/>
    </source>
</evidence>
<organism evidence="2 3">
    <name type="scientific">Pseudomaricurvus hydrocarbonicus</name>
    <dbReference type="NCBI Taxonomy" id="1470433"/>
    <lineage>
        <taxon>Bacteria</taxon>
        <taxon>Pseudomonadati</taxon>
        <taxon>Pseudomonadota</taxon>
        <taxon>Gammaproteobacteria</taxon>
        <taxon>Cellvibrionales</taxon>
        <taxon>Cellvibrionaceae</taxon>
        <taxon>Pseudomaricurvus</taxon>
    </lineage>
</organism>
<feature type="domain" description="HTH luxR-type" evidence="1">
    <location>
        <begin position="316"/>
        <end position="373"/>
    </location>
</feature>
<keyword evidence="3" id="KW-1185">Reference proteome</keyword>
<dbReference type="RefSeq" id="WP_167186161.1">
    <property type="nucleotide sequence ID" value="NZ_JAAONZ010000007.1"/>
</dbReference>
<gene>
    <name evidence="2" type="ORF">G8770_10870</name>
</gene>
<proteinExistence type="predicted"/>
<comment type="caution">
    <text evidence="2">The sequence shown here is derived from an EMBL/GenBank/DDBJ whole genome shotgun (WGS) entry which is preliminary data.</text>
</comment>
<sequence length="381" mass="42618">MKNNITISDYSKLLGHLYEGHIEEHPYSNFLASLREIMELNFAAINLREPIGSDGGLMFISSDLLQKTYINPHDHPYIDRYYTSNLMPNLPWGEVVTLDGVTSYNSLESSDLYKICMEPMDLYHMAGIDLRNANGQRFTVRICRPKTAPNFNTEERQFFGELGSHIQRAVATGMQLIQLDTERRLYAKTISGKSIGIITLDEQGKVLNCNLAADEIIANKDGISLVNQQIYANNPSARSKLNGYIQEIIAAQRAGNLPPVNALSVERSSNMPDYEILIKPLAIERIVESVQTPHMMIFINAPEKKNEIDIRMLMSLYNLTRAEAMLARHLAAGESLGDSANLLGIARNTARAQLRAIFSKTGVTQQSMLVSLILKSLATFH</sequence>
<accession>A0A9E5JV66</accession>